<comment type="similarity">
    <text evidence="1">Belongs to the sigma-70 factor family. ECF subfamily.</text>
</comment>
<accession>A0A1H5G0U2</accession>
<dbReference type="PANTHER" id="PTHR43133:SF25">
    <property type="entry name" value="RNA POLYMERASE SIGMA FACTOR RFAY-RELATED"/>
    <property type="match status" value="1"/>
</dbReference>
<evidence type="ECO:0000313" key="8">
    <source>
        <dbReference type="Proteomes" id="UP000199220"/>
    </source>
</evidence>
<dbReference type="SUPFAM" id="SSF88946">
    <property type="entry name" value="Sigma2 domain of RNA polymerase sigma factors"/>
    <property type="match status" value="1"/>
</dbReference>
<dbReference type="AlphaFoldDB" id="A0A1H5G0U2"/>
<evidence type="ECO:0000313" key="7">
    <source>
        <dbReference type="EMBL" id="SEE09309.1"/>
    </source>
</evidence>
<dbReference type="RefSeq" id="WP_089772352.1">
    <property type="nucleotide sequence ID" value="NZ_FNTX01000001.1"/>
</dbReference>
<dbReference type="OrthoDB" id="5243766at2"/>
<keyword evidence="8" id="KW-1185">Reference proteome</keyword>
<dbReference type="InterPro" id="IPR007627">
    <property type="entry name" value="RNA_pol_sigma70_r2"/>
</dbReference>
<dbReference type="EMBL" id="FNTX01000001">
    <property type="protein sequence ID" value="SEE09309.1"/>
    <property type="molecule type" value="Genomic_DNA"/>
</dbReference>
<gene>
    <name evidence="7" type="ORF">SAMN04488554_1506</name>
</gene>
<dbReference type="Pfam" id="PF08281">
    <property type="entry name" value="Sigma70_r4_2"/>
    <property type="match status" value="1"/>
</dbReference>
<protein>
    <submittedName>
        <fullName evidence="7">RNA polymerase sigma-70 factor, ECF subfamily</fullName>
    </submittedName>
</protein>
<dbReference type="STRING" id="648782.SAMN04488554_1506"/>
<organism evidence="7 8">
    <name type="scientific">Ruania alba</name>
    <dbReference type="NCBI Taxonomy" id="648782"/>
    <lineage>
        <taxon>Bacteria</taxon>
        <taxon>Bacillati</taxon>
        <taxon>Actinomycetota</taxon>
        <taxon>Actinomycetes</taxon>
        <taxon>Micrococcales</taxon>
        <taxon>Ruaniaceae</taxon>
        <taxon>Ruania</taxon>
    </lineage>
</organism>
<dbReference type="PANTHER" id="PTHR43133">
    <property type="entry name" value="RNA POLYMERASE ECF-TYPE SIGMA FACTO"/>
    <property type="match status" value="1"/>
</dbReference>
<dbReference type="Pfam" id="PF04542">
    <property type="entry name" value="Sigma70_r2"/>
    <property type="match status" value="1"/>
</dbReference>
<evidence type="ECO:0000256" key="2">
    <source>
        <dbReference type="ARBA" id="ARBA00023015"/>
    </source>
</evidence>
<dbReference type="InterPro" id="IPR013324">
    <property type="entry name" value="RNA_pol_sigma_r3/r4-like"/>
</dbReference>
<feature type="domain" description="RNA polymerase sigma-70 region 2" evidence="5">
    <location>
        <begin position="17"/>
        <end position="85"/>
    </location>
</feature>
<dbReference type="Proteomes" id="UP000199220">
    <property type="component" value="Unassembled WGS sequence"/>
</dbReference>
<evidence type="ECO:0000259" key="6">
    <source>
        <dbReference type="Pfam" id="PF08281"/>
    </source>
</evidence>
<proteinExistence type="inferred from homology"/>
<evidence type="ECO:0000256" key="3">
    <source>
        <dbReference type="ARBA" id="ARBA00023082"/>
    </source>
</evidence>
<dbReference type="InterPro" id="IPR014284">
    <property type="entry name" value="RNA_pol_sigma-70_dom"/>
</dbReference>
<dbReference type="InterPro" id="IPR013249">
    <property type="entry name" value="RNA_pol_sigma70_r4_t2"/>
</dbReference>
<dbReference type="InterPro" id="IPR039425">
    <property type="entry name" value="RNA_pol_sigma-70-like"/>
</dbReference>
<keyword evidence="3" id="KW-0731">Sigma factor</keyword>
<dbReference type="GO" id="GO:0003677">
    <property type="term" value="F:DNA binding"/>
    <property type="evidence" value="ECO:0007669"/>
    <property type="project" value="InterPro"/>
</dbReference>
<sequence length="189" mass="20835">MDDIRSIGTDPDAFERFYRTHVRAIEGFVARRVRDPHKAADLTADIFLAAIESASSYRDNRGSPIGWLYGIARNVIARDARNTARELKAVSRVSGRALLDADSMARVEERLDAELGARQIYIGLARVSEAERAVLELVALDGLTVSDAAHVLGIQPVTARVRLHRARRALKVNLARAVDIGHSQVEVTQ</sequence>
<dbReference type="GO" id="GO:0016987">
    <property type="term" value="F:sigma factor activity"/>
    <property type="evidence" value="ECO:0007669"/>
    <property type="project" value="UniProtKB-KW"/>
</dbReference>
<dbReference type="SUPFAM" id="SSF88659">
    <property type="entry name" value="Sigma3 and sigma4 domains of RNA polymerase sigma factors"/>
    <property type="match status" value="1"/>
</dbReference>
<evidence type="ECO:0000256" key="1">
    <source>
        <dbReference type="ARBA" id="ARBA00010641"/>
    </source>
</evidence>
<dbReference type="InterPro" id="IPR013325">
    <property type="entry name" value="RNA_pol_sigma_r2"/>
</dbReference>
<dbReference type="InterPro" id="IPR036388">
    <property type="entry name" value="WH-like_DNA-bd_sf"/>
</dbReference>
<keyword evidence="2" id="KW-0805">Transcription regulation</keyword>
<evidence type="ECO:0000259" key="5">
    <source>
        <dbReference type="Pfam" id="PF04542"/>
    </source>
</evidence>
<evidence type="ECO:0000256" key="4">
    <source>
        <dbReference type="ARBA" id="ARBA00023163"/>
    </source>
</evidence>
<dbReference type="GO" id="GO:0006352">
    <property type="term" value="P:DNA-templated transcription initiation"/>
    <property type="evidence" value="ECO:0007669"/>
    <property type="project" value="InterPro"/>
</dbReference>
<dbReference type="NCBIfam" id="TIGR02937">
    <property type="entry name" value="sigma70-ECF"/>
    <property type="match status" value="1"/>
</dbReference>
<dbReference type="Gene3D" id="1.10.10.10">
    <property type="entry name" value="Winged helix-like DNA-binding domain superfamily/Winged helix DNA-binding domain"/>
    <property type="match status" value="1"/>
</dbReference>
<keyword evidence="4" id="KW-0804">Transcription</keyword>
<reference evidence="8" key="1">
    <citation type="submission" date="2016-10" db="EMBL/GenBank/DDBJ databases">
        <authorList>
            <person name="Varghese N."/>
            <person name="Submissions S."/>
        </authorList>
    </citation>
    <scope>NUCLEOTIDE SEQUENCE [LARGE SCALE GENOMIC DNA]</scope>
    <source>
        <strain evidence="8">DSM 21368</strain>
    </source>
</reference>
<name>A0A1H5G0U2_9MICO</name>
<feature type="domain" description="RNA polymerase sigma factor 70 region 4 type 2" evidence="6">
    <location>
        <begin position="124"/>
        <end position="170"/>
    </location>
</feature>
<dbReference type="Gene3D" id="1.10.1740.10">
    <property type="match status" value="1"/>
</dbReference>